<reference evidence="3 4" key="1">
    <citation type="submission" date="2018-05" db="EMBL/GenBank/DDBJ databases">
        <title>Leucothrix arctica sp. nov., isolated from Arctic seawater.</title>
        <authorList>
            <person name="Choi A."/>
            <person name="Baek K."/>
        </authorList>
    </citation>
    <scope>NUCLEOTIDE SEQUENCE [LARGE SCALE GENOMIC DNA]</scope>
    <source>
        <strain evidence="3 4">JCM 18388</strain>
    </source>
</reference>
<evidence type="ECO:0000259" key="2">
    <source>
        <dbReference type="Pfam" id="PF04069"/>
    </source>
</evidence>
<evidence type="ECO:0000256" key="1">
    <source>
        <dbReference type="SAM" id="SignalP"/>
    </source>
</evidence>
<evidence type="ECO:0000313" key="3">
    <source>
        <dbReference type="EMBL" id="PWQ99700.1"/>
    </source>
</evidence>
<dbReference type="Proteomes" id="UP000245539">
    <property type="component" value="Unassembled WGS sequence"/>
</dbReference>
<feature type="chain" id="PRO_5016341772" evidence="1">
    <location>
        <begin position="23"/>
        <end position="329"/>
    </location>
</feature>
<evidence type="ECO:0000313" key="4">
    <source>
        <dbReference type="Proteomes" id="UP000245539"/>
    </source>
</evidence>
<dbReference type="GO" id="GO:0022857">
    <property type="term" value="F:transmembrane transporter activity"/>
    <property type="evidence" value="ECO:0007669"/>
    <property type="project" value="InterPro"/>
</dbReference>
<keyword evidence="1" id="KW-0732">Signal</keyword>
<name>A0A317CTD6_9GAMM</name>
<sequence>MKKLLASTLVLAGLGFAGSSSAHECGDVTIAAMNWQSAEVLGEIDKLILEKGYDCDVEMVAGDTMPTFTSMNEKGKPDVAPELWTNSLDAPLREAIAEGRLFRTVDSLADGGEEGIWIPKYLADANPDIVTVEDALKKPELFPHPEKDDKGAIVGCPAGWNCQLIMQNLFKAYDMESKGFDLVDPGSSAGLDGAIAKAYERKQGFMGYYWAPTSLLGKYEMVKLKGNAPHDQEHWEKCTGVADCENPKINDWRPSRVSTVVTKDFMDNSAVALSYFNRRSIGNNDMGKLLSWMTENQATGEEAAEEFVKTREDLWSKWVSEETAEKIKK</sequence>
<comment type="caution">
    <text evidence="3">The sequence shown here is derived from an EMBL/GenBank/DDBJ whole genome shotgun (WGS) entry which is preliminary data.</text>
</comment>
<organism evidence="3 4">
    <name type="scientific">Leucothrix pacifica</name>
    <dbReference type="NCBI Taxonomy" id="1247513"/>
    <lineage>
        <taxon>Bacteria</taxon>
        <taxon>Pseudomonadati</taxon>
        <taxon>Pseudomonadota</taxon>
        <taxon>Gammaproteobacteria</taxon>
        <taxon>Thiotrichales</taxon>
        <taxon>Thiotrichaceae</taxon>
        <taxon>Leucothrix</taxon>
    </lineage>
</organism>
<dbReference type="OrthoDB" id="9786266at2"/>
<dbReference type="GO" id="GO:0043190">
    <property type="term" value="C:ATP-binding cassette (ABC) transporter complex"/>
    <property type="evidence" value="ECO:0007669"/>
    <property type="project" value="InterPro"/>
</dbReference>
<gene>
    <name evidence="3" type="ORF">DKW60_05300</name>
</gene>
<keyword evidence="4" id="KW-1185">Reference proteome</keyword>
<dbReference type="Gene3D" id="3.40.190.100">
    <property type="entry name" value="Glycine betaine-binding periplasmic protein, domain 2"/>
    <property type="match status" value="1"/>
</dbReference>
<feature type="domain" description="ABC-type glycine betaine transport system substrate-binding" evidence="2">
    <location>
        <begin position="27"/>
        <end position="309"/>
    </location>
</feature>
<feature type="signal peptide" evidence="1">
    <location>
        <begin position="1"/>
        <end position="22"/>
    </location>
</feature>
<dbReference type="InterPro" id="IPR007210">
    <property type="entry name" value="ABC_Gly_betaine_transp_sub-bd"/>
</dbReference>
<dbReference type="EMBL" id="QGKM01000009">
    <property type="protein sequence ID" value="PWQ99700.1"/>
    <property type="molecule type" value="Genomic_DNA"/>
</dbReference>
<dbReference type="Pfam" id="PF04069">
    <property type="entry name" value="OpuAC"/>
    <property type="match status" value="1"/>
</dbReference>
<dbReference type="AlphaFoldDB" id="A0A317CTD6"/>
<accession>A0A317CTD6</accession>
<dbReference type="SUPFAM" id="SSF53850">
    <property type="entry name" value="Periplasmic binding protein-like II"/>
    <property type="match status" value="1"/>
</dbReference>
<dbReference type="Gene3D" id="3.40.190.10">
    <property type="entry name" value="Periplasmic binding protein-like II"/>
    <property type="match status" value="1"/>
</dbReference>
<dbReference type="CDD" id="cd13641">
    <property type="entry name" value="PBP2_HisX_like"/>
    <property type="match status" value="1"/>
</dbReference>
<protein>
    <submittedName>
        <fullName evidence="3">ABC transporter substrate-binding protein</fullName>
    </submittedName>
</protein>
<proteinExistence type="predicted"/>